<reference evidence="1 2" key="1">
    <citation type="submission" date="2020-02" db="EMBL/GenBank/DDBJ databases">
        <title>Whole-genome analyses of novel actinobacteria.</title>
        <authorList>
            <person name="Sahin N."/>
        </authorList>
    </citation>
    <scope>NUCLEOTIDE SEQUENCE [LARGE SCALE GENOMIC DNA]</scope>
    <source>
        <strain evidence="1 2">A7024</strain>
    </source>
</reference>
<dbReference type="Proteomes" id="UP000481583">
    <property type="component" value="Unassembled WGS sequence"/>
</dbReference>
<gene>
    <name evidence="1" type="ORF">G5C51_24470</name>
</gene>
<keyword evidence="2" id="KW-1185">Reference proteome</keyword>
<dbReference type="EMBL" id="JAAKZV010000123">
    <property type="protein sequence ID" value="NGN67050.1"/>
    <property type="molecule type" value="Genomic_DNA"/>
</dbReference>
<sequence length="161" mass="16407">MVDDKGRGLSYDLLLLDWLDAAGLAVALARVVGVPAGDVDVVVGDSGRESRAWGAAVLCDCEVLGAGDIALSVSVYVRGSVPNPLPEPQAAAALAAAARTVVFHSTGVGLNPAAYWAVTPDGLQTRASVEASGDEPLSFTVATAEAALPRLPNLRVVTSAW</sequence>
<evidence type="ECO:0000313" key="1">
    <source>
        <dbReference type="EMBL" id="NGN67050.1"/>
    </source>
</evidence>
<dbReference type="AlphaFoldDB" id="A0A6G4U5N5"/>
<accession>A0A6G4U5N5</accession>
<evidence type="ECO:0000313" key="2">
    <source>
        <dbReference type="Proteomes" id="UP000481583"/>
    </source>
</evidence>
<protein>
    <submittedName>
        <fullName evidence="1">Uncharacterized protein</fullName>
    </submittedName>
</protein>
<proteinExistence type="predicted"/>
<comment type="caution">
    <text evidence="1">The sequence shown here is derived from an EMBL/GenBank/DDBJ whole genome shotgun (WGS) entry which is preliminary data.</text>
</comment>
<organism evidence="1 2">
    <name type="scientific">Streptomyces coryli</name>
    <dbReference type="NCBI Taxonomy" id="1128680"/>
    <lineage>
        <taxon>Bacteria</taxon>
        <taxon>Bacillati</taxon>
        <taxon>Actinomycetota</taxon>
        <taxon>Actinomycetes</taxon>
        <taxon>Kitasatosporales</taxon>
        <taxon>Streptomycetaceae</taxon>
        <taxon>Streptomyces</taxon>
    </lineage>
</organism>
<dbReference type="RefSeq" id="WP_165240352.1">
    <property type="nucleotide sequence ID" value="NZ_JAAKZV010000123.1"/>
</dbReference>
<name>A0A6G4U5N5_9ACTN</name>